<gene>
    <name evidence="2" type="ORF">EHS25_009655</name>
</gene>
<sequence length="325" mass="35389">MLTDRDKIIRAFILLLATAMGYNIWKRDKTLCRNDIEEQAEASTMRKPSPECQECESPHEANARVRYTFGGQQGPTLSTSGLGRRRSTFVQPHFEDRALSVRRISAHPVTDGLIRLNSFASTLSTGSDHKRVLSIRSDVELFGVVDGTRRLSVVSADDGSRRGSTRRLRNSFDASQDFLESARLSLDVPPTPQIPPHHPFAKKSFSSSLSTLTNASSMEILQPDDVPYHINRRSPTSAITSSSATLFDDWLGFGSKAPTSSASDLNRPPSEVSGPVEDSNDVRSVDGAKEVMAKRGKRITYLGAVVAQAQGKDVQDPGATAVSAA</sequence>
<name>A0A427YJW6_9TREE</name>
<accession>A0A427YJW6</accession>
<evidence type="ECO:0000313" key="3">
    <source>
        <dbReference type="Proteomes" id="UP000279259"/>
    </source>
</evidence>
<dbReference type="EMBL" id="RSCD01000008">
    <property type="protein sequence ID" value="RSH91356.1"/>
    <property type="molecule type" value="Genomic_DNA"/>
</dbReference>
<feature type="compositionally biased region" description="Basic and acidic residues" evidence="1">
    <location>
        <begin position="280"/>
        <end position="289"/>
    </location>
</feature>
<feature type="region of interest" description="Disordered" evidence="1">
    <location>
        <begin position="258"/>
        <end position="289"/>
    </location>
</feature>
<comment type="caution">
    <text evidence="2">The sequence shown here is derived from an EMBL/GenBank/DDBJ whole genome shotgun (WGS) entry which is preliminary data.</text>
</comment>
<dbReference type="AlphaFoldDB" id="A0A427YJW6"/>
<proteinExistence type="predicted"/>
<reference evidence="2 3" key="1">
    <citation type="submission" date="2018-11" db="EMBL/GenBank/DDBJ databases">
        <title>Genome sequence of Saitozyma podzolica DSM 27192.</title>
        <authorList>
            <person name="Aliyu H."/>
            <person name="Gorte O."/>
            <person name="Ochsenreither K."/>
        </authorList>
    </citation>
    <scope>NUCLEOTIDE SEQUENCE [LARGE SCALE GENOMIC DNA]</scope>
    <source>
        <strain evidence="2 3">DSM 27192</strain>
    </source>
</reference>
<organism evidence="2 3">
    <name type="scientific">Saitozyma podzolica</name>
    <dbReference type="NCBI Taxonomy" id="1890683"/>
    <lineage>
        <taxon>Eukaryota</taxon>
        <taxon>Fungi</taxon>
        <taxon>Dikarya</taxon>
        <taxon>Basidiomycota</taxon>
        <taxon>Agaricomycotina</taxon>
        <taxon>Tremellomycetes</taxon>
        <taxon>Tremellales</taxon>
        <taxon>Trimorphomycetaceae</taxon>
        <taxon>Saitozyma</taxon>
    </lineage>
</organism>
<evidence type="ECO:0000256" key="1">
    <source>
        <dbReference type="SAM" id="MobiDB-lite"/>
    </source>
</evidence>
<dbReference type="Proteomes" id="UP000279259">
    <property type="component" value="Unassembled WGS sequence"/>
</dbReference>
<keyword evidence="3" id="KW-1185">Reference proteome</keyword>
<protein>
    <submittedName>
        <fullName evidence="2">Uncharacterized protein</fullName>
    </submittedName>
</protein>
<evidence type="ECO:0000313" key="2">
    <source>
        <dbReference type="EMBL" id="RSH91356.1"/>
    </source>
</evidence>